<proteinExistence type="predicted"/>
<comment type="caution">
    <text evidence="1">The sequence shown here is derived from an EMBL/GenBank/DDBJ whole genome shotgun (WGS) entry which is preliminary data.</text>
</comment>
<protein>
    <recommendedName>
        <fullName evidence="3">EF hand domain-containing protein</fullName>
    </recommendedName>
</protein>
<organism evidence="1 2">
    <name type="scientific">Aeoliella straminimaris</name>
    <dbReference type="NCBI Taxonomy" id="2954799"/>
    <lineage>
        <taxon>Bacteria</taxon>
        <taxon>Pseudomonadati</taxon>
        <taxon>Planctomycetota</taxon>
        <taxon>Planctomycetia</taxon>
        <taxon>Pirellulales</taxon>
        <taxon>Lacipirellulaceae</taxon>
        <taxon>Aeoliella</taxon>
    </lineage>
</organism>
<dbReference type="PROSITE" id="PS00018">
    <property type="entry name" value="EF_HAND_1"/>
    <property type="match status" value="1"/>
</dbReference>
<dbReference type="EMBL" id="JAMXLR010000017">
    <property type="protein sequence ID" value="MCO6043112.1"/>
    <property type="molecule type" value="Genomic_DNA"/>
</dbReference>
<accession>A0A9X2F6D8</accession>
<dbReference type="RefSeq" id="WP_252851212.1">
    <property type="nucleotide sequence ID" value="NZ_JAMXLR010000017.1"/>
</dbReference>
<dbReference type="SUPFAM" id="SSF47473">
    <property type="entry name" value="EF-hand"/>
    <property type="match status" value="1"/>
</dbReference>
<reference evidence="1" key="1">
    <citation type="submission" date="2022-06" db="EMBL/GenBank/DDBJ databases">
        <title>Aeoliella straminimaris, a novel planctomycete from sediments.</title>
        <authorList>
            <person name="Vitorino I.R."/>
            <person name="Lage O.M."/>
        </authorList>
    </citation>
    <scope>NUCLEOTIDE SEQUENCE</scope>
    <source>
        <strain evidence="1">ICT_H6.2</strain>
    </source>
</reference>
<evidence type="ECO:0000313" key="1">
    <source>
        <dbReference type="EMBL" id="MCO6043112.1"/>
    </source>
</evidence>
<dbReference type="InterPro" id="IPR011992">
    <property type="entry name" value="EF-hand-dom_pair"/>
</dbReference>
<dbReference type="InterPro" id="IPR018247">
    <property type="entry name" value="EF_Hand_1_Ca_BS"/>
</dbReference>
<dbReference type="Gene3D" id="1.10.238.10">
    <property type="entry name" value="EF-hand"/>
    <property type="match status" value="1"/>
</dbReference>
<name>A0A9X2F6D8_9BACT</name>
<dbReference type="AlphaFoldDB" id="A0A9X2F6D8"/>
<sequence length="209" mass="22339">MKNLLLLGSLLLAMDIGCSGQPAALRTEFAPSQMATDALAAYDANSDGQLAGEELDAAPAIKKNLALYDKDGNGSVAEEELEARFEAWDGAGVAFRRLDVKLTLDGRPLQNATITFEPEVYMTDWVRPATGTTGKSGMAKMSVAAEDLPAELKSRGQNMKGVYVGAYKVKVEHPSSRLPEGYRSGALLGEETSRDALDVSAQIDIRTRG</sequence>
<dbReference type="Proteomes" id="UP001155241">
    <property type="component" value="Unassembled WGS sequence"/>
</dbReference>
<gene>
    <name evidence="1" type="ORF">NG895_04270</name>
</gene>
<evidence type="ECO:0008006" key="3">
    <source>
        <dbReference type="Google" id="ProtNLM"/>
    </source>
</evidence>
<keyword evidence="2" id="KW-1185">Reference proteome</keyword>
<evidence type="ECO:0000313" key="2">
    <source>
        <dbReference type="Proteomes" id="UP001155241"/>
    </source>
</evidence>